<dbReference type="STRING" id="1076935.U4L9U1"/>
<feature type="compositionally biased region" description="Acidic residues" evidence="1">
    <location>
        <begin position="522"/>
        <end position="550"/>
    </location>
</feature>
<keyword evidence="4" id="KW-1185">Reference proteome</keyword>
<feature type="compositionally biased region" description="Acidic residues" evidence="1">
    <location>
        <begin position="474"/>
        <end position="499"/>
    </location>
</feature>
<dbReference type="Pfam" id="PF22766">
    <property type="entry name" value="ZW10_C2"/>
    <property type="match status" value="1"/>
</dbReference>
<dbReference type="PANTHER" id="PTHR12205">
    <property type="entry name" value="CENTROMERE/KINETOCHORE PROTEIN ZW10"/>
    <property type="match status" value="1"/>
</dbReference>
<gene>
    <name evidence="3" type="ORF">PCON_02407</name>
</gene>
<feature type="compositionally biased region" description="Basic and acidic residues" evidence="1">
    <location>
        <begin position="566"/>
        <end position="581"/>
    </location>
</feature>
<dbReference type="InterPro" id="IPR055148">
    <property type="entry name" value="ZW10_C_2"/>
</dbReference>
<dbReference type="OMA" id="REVQYSQ"/>
<reference evidence="3 4" key="1">
    <citation type="journal article" date="2013" name="PLoS Genet.">
        <title>The genome and development-dependent transcriptomes of Pyronema confluens: a window into fungal evolution.</title>
        <authorList>
            <person name="Traeger S."/>
            <person name="Altegoer F."/>
            <person name="Freitag M."/>
            <person name="Gabaldon T."/>
            <person name="Kempken F."/>
            <person name="Kumar A."/>
            <person name="Marcet-Houben M."/>
            <person name="Poggeler S."/>
            <person name="Stajich J.E."/>
            <person name="Nowrousian M."/>
        </authorList>
    </citation>
    <scope>NUCLEOTIDE SEQUENCE [LARGE SCALE GENOMIC DNA]</scope>
    <source>
        <strain evidence="4">CBS 100304</strain>
        <tissue evidence="3">Vegetative mycelium</tissue>
    </source>
</reference>
<evidence type="ECO:0000256" key="1">
    <source>
        <dbReference type="SAM" id="MobiDB-lite"/>
    </source>
</evidence>
<sequence length="893" mass="99499">MASPATDADVLANAILSLATDGYSQSSDELANTDLSAEHLPTILQHLETAKEDVKQQVRTISRDNATSINSWIGQARQLHSDIEASKLQADEVLKLDTEEKALRESLNDAEIQQQFLIDEIQFNETLAGMLGKLQLIGTTLTQVDIATNRGEYHQSTTLLLNAEDALKKLQGFDGIIVVGLMKEKAKILRRELLEKVEDAWSGIIKVEARKESVTIRRHFEISSITVESETVVAALDKFNLLDAKVDGFHQHMDRLFIMPRLGTQQGKIPTITIEGADQETIKVVNYNNDLRAERLFTDLRTIIEFLNDRLPAALMSKLSKILIPNLTSRLISTRLSLSIPSTLDDLPGFEELLEETKRFEDVIYRKEWTRERELSDWVERAPKVWLAKRRETSIDTTRKILAAGIGKVEIVERSETQTVEVTASEEALVSGIVEASGADEWNATANKQEEEKMPDARAVKEEEKPAEPAGFLQDDEDDDAVDGWGLDEDIDMDDQPVEEPEKKTELKPEPTAEPTVAAEPAAEESQNEDALPDDDEMDWGAWGNDDDELSVGVPSTTATNPRKKSMSECKKPEAAKEISTSKEPVAPKDTTTSPATVKSKEITLTENYTITAIPTALISLISRLLSEANDLQTNPKYASSPIAPAGKGILTIPTLMLATFRALAPLHYTDGLKSHMYLYNDCTYLSSNLPEDISEKDTSQILTFGKRHYSQEMEAQRAIFLDYLDGAQGFAGCTSDALQRQECDAAIGSTIYRLREIHSTWSTVLSKSALFQSIGMLLNTIVTKLVNDIEDLSDISEPESVRLAKYCGDIMGLEEELFMKVGMAQIYCTIWTKFVFVRRILESSMVQIMGMVRDDGILNVLTAEEIVELVKALFAESEIRKQCIDYVRRGGH</sequence>
<proteinExistence type="predicted"/>
<feature type="compositionally biased region" description="Basic and acidic residues" evidence="1">
    <location>
        <begin position="500"/>
        <end position="511"/>
    </location>
</feature>
<evidence type="ECO:0000259" key="2">
    <source>
        <dbReference type="Pfam" id="PF22766"/>
    </source>
</evidence>
<dbReference type="InterPro" id="IPR046362">
    <property type="entry name" value="Zw10/DSL1_C_sf"/>
</dbReference>
<dbReference type="AlphaFoldDB" id="U4L9U1"/>
<dbReference type="GO" id="GO:0006888">
    <property type="term" value="P:endoplasmic reticulum to Golgi vesicle-mediated transport"/>
    <property type="evidence" value="ECO:0007669"/>
    <property type="project" value="TreeGrafter"/>
</dbReference>
<dbReference type="GO" id="GO:1990423">
    <property type="term" value="C:RZZ complex"/>
    <property type="evidence" value="ECO:0007669"/>
    <property type="project" value="TreeGrafter"/>
</dbReference>
<dbReference type="eggNOG" id="KOG2163">
    <property type="taxonomic scope" value="Eukaryota"/>
</dbReference>
<dbReference type="Gene3D" id="1.10.357.150">
    <property type="match status" value="1"/>
</dbReference>
<dbReference type="GO" id="GO:0005737">
    <property type="term" value="C:cytoplasm"/>
    <property type="evidence" value="ECO:0007669"/>
    <property type="project" value="GOC"/>
</dbReference>
<dbReference type="OrthoDB" id="534815at2759"/>
<evidence type="ECO:0000313" key="4">
    <source>
        <dbReference type="Proteomes" id="UP000018144"/>
    </source>
</evidence>
<feature type="domain" description="ZW10 C-terminal helical" evidence="2">
    <location>
        <begin position="748"/>
        <end position="885"/>
    </location>
</feature>
<protein>
    <submittedName>
        <fullName evidence="3">Similar to Centromere/kinetochore protein zw10 homolog acc. no. O54692</fullName>
    </submittedName>
</protein>
<dbReference type="PANTHER" id="PTHR12205:SF0">
    <property type="entry name" value="CENTROMERE_KINETOCHORE PROTEIN ZW10 HOMOLOG"/>
    <property type="match status" value="1"/>
</dbReference>
<organism evidence="3 4">
    <name type="scientific">Pyronema omphalodes (strain CBS 100304)</name>
    <name type="common">Pyronema confluens</name>
    <dbReference type="NCBI Taxonomy" id="1076935"/>
    <lineage>
        <taxon>Eukaryota</taxon>
        <taxon>Fungi</taxon>
        <taxon>Dikarya</taxon>
        <taxon>Ascomycota</taxon>
        <taxon>Pezizomycotina</taxon>
        <taxon>Pezizomycetes</taxon>
        <taxon>Pezizales</taxon>
        <taxon>Pyronemataceae</taxon>
        <taxon>Pyronema</taxon>
    </lineage>
</organism>
<evidence type="ECO:0000313" key="3">
    <source>
        <dbReference type="EMBL" id="CCX15948.1"/>
    </source>
</evidence>
<dbReference type="Proteomes" id="UP000018144">
    <property type="component" value="Unassembled WGS sequence"/>
</dbReference>
<dbReference type="GO" id="GO:0007094">
    <property type="term" value="P:mitotic spindle assembly checkpoint signaling"/>
    <property type="evidence" value="ECO:0007669"/>
    <property type="project" value="TreeGrafter"/>
</dbReference>
<feature type="region of interest" description="Disordered" evidence="1">
    <location>
        <begin position="440"/>
        <end position="595"/>
    </location>
</feature>
<feature type="compositionally biased region" description="Basic and acidic residues" evidence="1">
    <location>
        <begin position="448"/>
        <end position="467"/>
    </location>
</feature>
<accession>U4L9U1</accession>
<dbReference type="EMBL" id="HF936265">
    <property type="protein sequence ID" value="CCX15948.1"/>
    <property type="molecule type" value="Genomic_DNA"/>
</dbReference>
<name>U4L9U1_PYROM</name>